<dbReference type="EMBL" id="JBHUON010000002">
    <property type="protein sequence ID" value="MFD2863617.1"/>
    <property type="molecule type" value="Genomic_DNA"/>
</dbReference>
<keyword evidence="1" id="KW-0732">Signal</keyword>
<reference evidence="3" key="1">
    <citation type="journal article" date="2019" name="Int. J. Syst. Evol. Microbiol.">
        <title>The Global Catalogue of Microorganisms (GCM) 10K type strain sequencing project: providing services to taxonomists for standard genome sequencing and annotation.</title>
        <authorList>
            <consortium name="The Broad Institute Genomics Platform"/>
            <consortium name="The Broad Institute Genome Sequencing Center for Infectious Disease"/>
            <person name="Wu L."/>
            <person name="Ma J."/>
        </authorList>
    </citation>
    <scope>NUCLEOTIDE SEQUENCE [LARGE SCALE GENOMIC DNA]</scope>
    <source>
        <strain evidence="3">KCTC 52232</strain>
    </source>
</reference>
<keyword evidence="3" id="KW-1185">Reference proteome</keyword>
<dbReference type="SUPFAM" id="SSF52833">
    <property type="entry name" value="Thioredoxin-like"/>
    <property type="match status" value="1"/>
</dbReference>
<accession>A0ABW5XKK5</accession>
<dbReference type="InterPro" id="IPR010634">
    <property type="entry name" value="DUF1223"/>
</dbReference>
<dbReference type="Proteomes" id="UP001597601">
    <property type="component" value="Unassembled WGS sequence"/>
</dbReference>
<feature type="chain" id="PRO_5045144168" evidence="1">
    <location>
        <begin position="25"/>
        <end position="257"/>
    </location>
</feature>
<dbReference type="PANTHER" id="PTHR36057">
    <property type="match status" value="1"/>
</dbReference>
<feature type="signal peptide" evidence="1">
    <location>
        <begin position="1"/>
        <end position="24"/>
    </location>
</feature>
<proteinExistence type="predicted"/>
<dbReference type="PANTHER" id="PTHR36057:SF1">
    <property type="entry name" value="LIPOPROTEIN LIPID ATTACHMENT SITE-LIKE PROTEIN, PUTATIVE (DUF1223)-RELATED"/>
    <property type="match status" value="1"/>
</dbReference>
<dbReference type="Pfam" id="PF06764">
    <property type="entry name" value="DUF1223"/>
    <property type="match status" value="1"/>
</dbReference>
<evidence type="ECO:0000313" key="3">
    <source>
        <dbReference type="Proteomes" id="UP001597601"/>
    </source>
</evidence>
<gene>
    <name evidence="2" type="ORF">ACFSYC_02855</name>
</gene>
<evidence type="ECO:0000313" key="2">
    <source>
        <dbReference type="EMBL" id="MFD2863617.1"/>
    </source>
</evidence>
<name>A0ABW5XKK5_9SPHI</name>
<dbReference type="RefSeq" id="WP_377123316.1">
    <property type="nucleotide sequence ID" value="NZ_JBHUON010000002.1"/>
</dbReference>
<evidence type="ECO:0000256" key="1">
    <source>
        <dbReference type="SAM" id="SignalP"/>
    </source>
</evidence>
<protein>
    <submittedName>
        <fullName evidence="2">DUF1223 domain-containing protein</fullName>
    </submittedName>
</protein>
<dbReference type="InterPro" id="IPR036249">
    <property type="entry name" value="Thioredoxin-like_sf"/>
</dbReference>
<organism evidence="2 3">
    <name type="scientific">Mucilaginibacter antarcticus</name>
    <dbReference type="NCBI Taxonomy" id="1855725"/>
    <lineage>
        <taxon>Bacteria</taxon>
        <taxon>Pseudomonadati</taxon>
        <taxon>Bacteroidota</taxon>
        <taxon>Sphingobacteriia</taxon>
        <taxon>Sphingobacteriales</taxon>
        <taxon>Sphingobacteriaceae</taxon>
        <taxon>Mucilaginibacter</taxon>
    </lineage>
</organism>
<sequence length="257" mass="28064">MNKVKMFLAATGVTLVAFAIVAFAAVKQAFPAKGFVVIELYTSEGCSSCPPADALVAQIQKEYKSQQVYILAFHVDYWNRLGWRDVFSDAAYSTRQYDYAKYLKLPQVYTPQIVVNGKKEFVGSQAGTLRNAIKATLQQTPSAQITLTDVKLDNDKATVNYQAKDNGKNSVLLLALIEKTAVSNVKAGENKGRSLAHVQIVRQLQTVILTDGGSGIKDITLPTGFTPKNWEVIGLLQNTNTGEVIGAARSPLVSEFR</sequence>
<comment type="caution">
    <text evidence="2">The sequence shown here is derived from an EMBL/GenBank/DDBJ whole genome shotgun (WGS) entry which is preliminary data.</text>
</comment>
<dbReference type="Gene3D" id="3.40.30.10">
    <property type="entry name" value="Glutaredoxin"/>
    <property type="match status" value="1"/>
</dbReference>